<name>A0A7T5BHN6_9PROT</name>
<accession>A0A7T5BHN6</accession>
<evidence type="ECO:0000313" key="1">
    <source>
        <dbReference type="EMBL" id="QQD73601.1"/>
    </source>
</evidence>
<sequence length="85" mass="9234">MTPIFSNLYTAFNGHRRIASGSLETVALVVKQAIESGAADPVLIFDDATGRLIDIDTRGSDQEMLVRLAQPTIGRFEKLPTSSKI</sequence>
<dbReference type="AlphaFoldDB" id="A0A7T5BHN6"/>
<organism evidence="1 2">
    <name type="scientific">Acidithiobacillus ferrivorans</name>
    <dbReference type="NCBI Taxonomy" id="160808"/>
    <lineage>
        <taxon>Bacteria</taxon>
        <taxon>Pseudomonadati</taxon>
        <taxon>Pseudomonadota</taxon>
        <taxon>Acidithiobacillia</taxon>
        <taxon>Acidithiobacillales</taxon>
        <taxon>Acidithiobacillaceae</taxon>
        <taxon>Acidithiobacillus</taxon>
    </lineage>
</organism>
<gene>
    <name evidence="1" type="ORF">H2515_04900</name>
</gene>
<reference evidence="1 2" key="1">
    <citation type="submission" date="2020-07" db="EMBL/GenBank/DDBJ databases">
        <title>Complete genome sequence analysis of Acidithiobacillus ferrivorans XJFY6S-08 reveals extreme environmental adaptation to alpine acid mine drainage.</title>
        <authorList>
            <person name="Yan L."/>
            <person name="Ni Y."/>
        </authorList>
    </citation>
    <scope>NUCLEOTIDE SEQUENCE [LARGE SCALE GENOMIC DNA]</scope>
    <source>
        <strain evidence="1 2">XJFY6S-08</strain>
    </source>
</reference>
<protein>
    <submittedName>
        <fullName evidence="1">DUF2239 family protein</fullName>
    </submittedName>
</protein>
<dbReference type="InterPro" id="IPR018715">
    <property type="entry name" value="DUF2239"/>
</dbReference>
<evidence type="ECO:0000313" key="2">
    <source>
        <dbReference type="Proteomes" id="UP000595420"/>
    </source>
</evidence>
<dbReference type="Proteomes" id="UP000595420">
    <property type="component" value="Chromosome"/>
</dbReference>
<proteinExistence type="predicted"/>
<dbReference type="Pfam" id="PF09998">
    <property type="entry name" value="DUF2239"/>
    <property type="match status" value="1"/>
</dbReference>
<dbReference type="EMBL" id="CP059488">
    <property type="protein sequence ID" value="QQD73601.1"/>
    <property type="molecule type" value="Genomic_DNA"/>
</dbReference>
<dbReference type="RefSeq" id="WP_198661041.1">
    <property type="nucleotide sequence ID" value="NZ_CP059488.1"/>
</dbReference>